<feature type="compositionally biased region" description="Low complexity" evidence="1">
    <location>
        <begin position="70"/>
        <end position="100"/>
    </location>
</feature>
<accession>A0A815FEH1</accession>
<evidence type="ECO:0000313" key="3">
    <source>
        <dbReference type="Proteomes" id="UP000663882"/>
    </source>
</evidence>
<proteinExistence type="predicted"/>
<dbReference type="OrthoDB" id="10483652at2759"/>
<reference evidence="2" key="1">
    <citation type="submission" date="2021-02" db="EMBL/GenBank/DDBJ databases">
        <authorList>
            <person name="Nowell W R."/>
        </authorList>
    </citation>
    <scope>NUCLEOTIDE SEQUENCE</scope>
</reference>
<dbReference type="EMBL" id="CAJNOO010003227">
    <property type="protein sequence ID" value="CAF1325492.1"/>
    <property type="molecule type" value="Genomic_DNA"/>
</dbReference>
<dbReference type="Proteomes" id="UP000663882">
    <property type="component" value="Unassembled WGS sequence"/>
</dbReference>
<feature type="region of interest" description="Disordered" evidence="1">
    <location>
        <begin position="69"/>
        <end position="114"/>
    </location>
</feature>
<name>A0A815FEH1_9BILA</name>
<evidence type="ECO:0000256" key="1">
    <source>
        <dbReference type="SAM" id="MobiDB-lite"/>
    </source>
</evidence>
<dbReference type="AlphaFoldDB" id="A0A815FEH1"/>
<gene>
    <name evidence="2" type="ORF">RFH988_LOCUS30977</name>
</gene>
<sequence length="197" mass="22871">MIVVHIEHKVIGLPASDFYYFLDALHTQKKKIQTSSIKLQTEHQISIYMTTVPEDKFKINTIYQYFTDLSSSSSSSSSKKSSSSSVSTTNKKQTNSSVTTNEEGTINSPSSQKDQQYPRCITKFENFFDSKGKLYEELLSEQHDLNNHIPLHIIRLQQFENQLKQQQSYLTNKKILNEIIKFIQNKFLFLFNEDLIL</sequence>
<feature type="compositionally biased region" description="Polar residues" evidence="1">
    <location>
        <begin position="101"/>
        <end position="114"/>
    </location>
</feature>
<organism evidence="2 3">
    <name type="scientific">Rotaria sordida</name>
    <dbReference type="NCBI Taxonomy" id="392033"/>
    <lineage>
        <taxon>Eukaryota</taxon>
        <taxon>Metazoa</taxon>
        <taxon>Spiralia</taxon>
        <taxon>Gnathifera</taxon>
        <taxon>Rotifera</taxon>
        <taxon>Eurotatoria</taxon>
        <taxon>Bdelloidea</taxon>
        <taxon>Philodinida</taxon>
        <taxon>Philodinidae</taxon>
        <taxon>Rotaria</taxon>
    </lineage>
</organism>
<evidence type="ECO:0000313" key="2">
    <source>
        <dbReference type="EMBL" id="CAF1325492.1"/>
    </source>
</evidence>
<protein>
    <submittedName>
        <fullName evidence="2">Uncharacterized protein</fullName>
    </submittedName>
</protein>
<comment type="caution">
    <text evidence="2">The sequence shown here is derived from an EMBL/GenBank/DDBJ whole genome shotgun (WGS) entry which is preliminary data.</text>
</comment>